<sequence>MPHSWLIANELGKPSSTQKFQEAFLVFCSNDFRRSTPRSTAAATTAYSAHLYDLCATNDTGYAHYFIRMAG</sequence>
<protein>
    <submittedName>
        <fullName evidence="1">Uncharacterized protein</fullName>
    </submittedName>
</protein>
<keyword evidence="2" id="KW-1185">Reference proteome</keyword>
<organism evidence="1 2">
    <name type="scientific">Ancylostoma ceylanicum</name>
    <dbReference type="NCBI Taxonomy" id="53326"/>
    <lineage>
        <taxon>Eukaryota</taxon>
        <taxon>Metazoa</taxon>
        <taxon>Ecdysozoa</taxon>
        <taxon>Nematoda</taxon>
        <taxon>Chromadorea</taxon>
        <taxon>Rhabditida</taxon>
        <taxon>Rhabditina</taxon>
        <taxon>Rhabditomorpha</taxon>
        <taxon>Strongyloidea</taxon>
        <taxon>Ancylostomatidae</taxon>
        <taxon>Ancylostomatinae</taxon>
        <taxon>Ancylostoma</taxon>
    </lineage>
</organism>
<name>A0A016TUI8_9BILA</name>
<dbReference type="AlphaFoldDB" id="A0A016TUI8"/>
<reference evidence="2" key="1">
    <citation type="journal article" date="2015" name="Nat. Genet.">
        <title>The genome and transcriptome of the zoonotic hookworm Ancylostoma ceylanicum identify infection-specific gene families.</title>
        <authorList>
            <person name="Schwarz E.M."/>
            <person name="Hu Y."/>
            <person name="Antoshechkin I."/>
            <person name="Miller M.M."/>
            <person name="Sternberg P.W."/>
            <person name="Aroian R.V."/>
        </authorList>
    </citation>
    <scope>NUCLEOTIDE SEQUENCE</scope>
    <source>
        <strain evidence="2">HY135</strain>
    </source>
</reference>
<gene>
    <name evidence="1" type="primary">Acey_s0077.g1137</name>
    <name evidence="1" type="ORF">Y032_0077g1137</name>
</gene>
<evidence type="ECO:0000313" key="1">
    <source>
        <dbReference type="EMBL" id="EYC06307.1"/>
    </source>
</evidence>
<accession>A0A016TUI8</accession>
<proteinExistence type="predicted"/>
<evidence type="ECO:0000313" key="2">
    <source>
        <dbReference type="Proteomes" id="UP000024635"/>
    </source>
</evidence>
<dbReference type="Proteomes" id="UP000024635">
    <property type="component" value="Unassembled WGS sequence"/>
</dbReference>
<dbReference type="EMBL" id="JARK01001413">
    <property type="protein sequence ID" value="EYC06307.1"/>
    <property type="molecule type" value="Genomic_DNA"/>
</dbReference>
<comment type="caution">
    <text evidence="1">The sequence shown here is derived from an EMBL/GenBank/DDBJ whole genome shotgun (WGS) entry which is preliminary data.</text>
</comment>